<feature type="compositionally biased region" description="Polar residues" evidence="1">
    <location>
        <begin position="227"/>
        <end position="242"/>
    </location>
</feature>
<reference evidence="2" key="1">
    <citation type="journal article" date="2010" name="Science">
        <title>Plasticity of animal genome architecture unmasked by rapid evolution of a pelagic tunicate.</title>
        <authorList>
            <person name="Denoeud F."/>
            <person name="Henriet S."/>
            <person name="Mungpakdee S."/>
            <person name="Aury J.M."/>
            <person name="Da Silva C."/>
            <person name="Brinkmann H."/>
            <person name="Mikhaleva J."/>
            <person name="Olsen L.C."/>
            <person name="Jubin C."/>
            <person name="Canestro C."/>
            <person name="Bouquet J.M."/>
            <person name="Danks G."/>
            <person name="Poulain J."/>
            <person name="Campsteijn C."/>
            <person name="Adamski M."/>
            <person name="Cross I."/>
            <person name="Yadetie F."/>
            <person name="Muffato M."/>
            <person name="Louis A."/>
            <person name="Butcher S."/>
            <person name="Tsagkogeorga G."/>
            <person name="Konrad A."/>
            <person name="Singh S."/>
            <person name="Jensen M.F."/>
            <person name="Cong E.H."/>
            <person name="Eikeseth-Otteraa H."/>
            <person name="Noel B."/>
            <person name="Anthouard V."/>
            <person name="Porcel B.M."/>
            <person name="Kachouri-Lafond R."/>
            <person name="Nishino A."/>
            <person name="Ugolini M."/>
            <person name="Chourrout P."/>
            <person name="Nishida H."/>
            <person name="Aasland R."/>
            <person name="Huzurbazar S."/>
            <person name="Westhof E."/>
            <person name="Delsuc F."/>
            <person name="Lehrach H."/>
            <person name="Reinhardt R."/>
            <person name="Weissenbach J."/>
            <person name="Roy S.W."/>
            <person name="Artiguenave F."/>
            <person name="Postlethwait J.H."/>
            <person name="Manak J.R."/>
            <person name="Thompson E.M."/>
            <person name="Jaillon O."/>
            <person name="Du Pasquier L."/>
            <person name="Boudinot P."/>
            <person name="Liberles D.A."/>
            <person name="Volff J.N."/>
            <person name="Philippe H."/>
            <person name="Lenhard B."/>
            <person name="Roest Crollius H."/>
            <person name="Wincker P."/>
            <person name="Chourrout D."/>
        </authorList>
    </citation>
    <scope>NUCLEOTIDE SEQUENCE [LARGE SCALE GENOMIC DNA]</scope>
</reference>
<evidence type="ECO:0000256" key="1">
    <source>
        <dbReference type="SAM" id="MobiDB-lite"/>
    </source>
</evidence>
<feature type="region of interest" description="Disordered" evidence="1">
    <location>
        <begin position="171"/>
        <end position="360"/>
    </location>
</feature>
<sequence>MSDNEEINEEFFAREENPEFIAEREYRRPTSRQEKIRHGLEGEPLSEREVYQPARRQFERTLANYVEEATKEKHELSLESWGKAMLEASQKLSKLVRATIRGIREEYRQKPELVFNDFMLKARARVELPALWISLYLEEGQEKFDLSEPTYAARVEEIKGRARVEWQNDEYRRKRAKVQKQAEKKKTDADMKAQGYPKEQRKHQLKFRMNTKDATTQTATGKDPLKSYTQQLQQGQRHSNSGRSKKQLRKGERSEKVAINNQKHSFFHHQKPQKAASEAQQRRRRSQRRPSSQPYLSLSKATEAQAEEDSGRSEATVIERRKEPGNERRDSQDTGFEDEQGVSTDEEAISTDEEEELQARRALRKEEAEKKELEEARKEFRANLELQKKRRQERQAKNEQEAERWNNYQAENRRYLAAKEQRRALNEEEEARQAKLQPRVTLEKPIYKARENVESFCRLPGNHYGLTQEEASFYDKNRIATALTNKATGRDYNQKVLDAWYNSDVRKMQNEMQEPRHRLYAYTRKAQWDLLPEGQCEPKPSNEDMQLVHYLFSFLNWEGIKRRLLELIEEGLFDSTRLGQYMACTFRVGGKHLLHAYRCIWIYLYEHADFEVPAVHRDIAPQL</sequence>
<evidence type="ECO:0000313" key="2">
    <source>
        <dbReference type="EMBL" id="CBY38974.1"/>
    </source>
</evidence>
<gene>
    <name evidence="2" type="ORF">GSOID_T00019511001</name>
</gene>
<feature type="compositionally biased region" description="Basic and acidic residues" evidence="1">
    <location>
        <begin position="309"/>
        <end position="332"/>
    </location>
</feature>
<name>E4YU35_OIKDI</name>
<feature type="compositionally biased region" description="Acidic residues" evidence="1">
    <location>
        <begin position="335"/>
        <end position="356"/>
    </location>
</feature>
<feature type="compositionally biased region" description="Basic and acidic residues" evidence="1">
    <location>
        <begin position="180"/>
        <end position="191"/>
    </location>
</feature>
<proteinExistence type="predicted"/>
<accession>E4YU35</accession>
<protein>
    <submittedName>
        <fullName evidence="2">Uncharacterized protein</fullName>
    </submittedName>
</protein>
<dbReference type="Proteomes" id="UP000011014">
    <property type="component" value="Unassembled WGS sequence"/>
</dbReference>
<organism evidence="2">
    <name type="scientific">Oikopleura dioica</name>
    <name type="common">Tunicate</name>
    <dbReference type="NCBI Taxonomy" id="34765"/>
    <lineage>
        <taxon>Eukaryota</taxon>
        <taxon>Metazoa</taxon>
        <taxon>Chordata</taxon>
        <taxon>Tunicata</taxon>
        <taxon>Appendicularia</taxon>
        <taxon>Copelata</taxon>
        <taxon>Oikopleuridae</taxon>
        <taxon>Oikopleura</taxon>
    </lineage>
</organism>
<dbReference type="AlphaFoldDB" id="E4YU35"/>
<dbReference type="EMBL" id="FN655387">
    <property type="protein sequence ID" value="CBY38974.1"/>
    <property type="molecule type" value="Genomic_DNA"/>
</dbReference>
<feature type="region of interest" description="Disordered" evidence="1">
    <location>
        <begin position="22"/>
        <end position="44"/>
    </location>
</feature>